<dbReference type="GO" id="GO:0016787">
    <property type="term" value="F:hydrolase activity"/>
    <property type="evidence" value="ECO:0007669"/>
    <property type="project" value="UniProtKB-KW"/>
</dbReference>
<keyword evidence="4" id="KW-0862">Zinc</keyword>
<feature type="domain" description="Peptidase M20 dimerisation" evidence="5">
    <location>
        <begin position="182"/>
        <end position="276"/>
    </location>
</feature>
<dbReference type="SUPFAM" id="SSF53187">
    <property type="entry name" value="Zn-dependent exopeptidases"/>
    <property type="match status" value="1"/>
</dbReference>
<dbReference type="EMBL" id="MGAL01000043">
    <property type="protein sequence ID" value="OGK46370.1"/>
    <property type="molecule type" value="Genomic_DNA"/>
</dbReference>
<dbReference type="AlphaFoldDB" id="A0A1F7ISN5"/>
<dbReference type="PANTHER" id="PTHR43808:SF17">
    <property type="entry name" value="PEPTIDASE M20"/>
    <property type="match status" value="1"/>
</dbReference>
<evidence type="ECO:0000313" key="6">
    <source>
        <dbReference type="EMBL" id="OGK46370.1"/>
    </source>
</evidence>
<comment type="caution">
    <text evidence="6">The sequence shown here is derived from an EMBL/GenBank/DDBJ whole genome shotgun (WGS) entry which is preliminary data.</text>
</comment>
<organism evidence="6 7">
    <name type="scientific">Candidatus Roizmanbacteria bacterium RIFCSPLOWO2_01_FULL_38_12</name>
    <dbReference type="NCBI Taxonomy" id="1802061"/>
    <lineage>
        <taxon>Bacteria</taxon>
        <taxon>Candidatus Roizmaniibacteriota</taxon>
    </lineage>
</organism>
<keyword evidence="3" id="KW-0378">Hydrolase</keyword>
<dbReference type="InterPro" id="IPR050072">
    <property type="entry name" value="Peptidase_M20A"/>
</dbReference>
<comment type="cofactor">
    <cofactor evidence="1">
        <name>Zn(2+)</name>
        <dbReference type="ChEBI" id="CHEBI:29105"/>
    </cofactor>
</comment>
<evidence type="ECO:0000259" key="5">
    <source>
        <dbReference type="Pfam" id="PF07687"/>
    </source>
</evidence>
<dbReference type="InterPro" id="IPR036264">
    <property type="entry name" value="Bact_exopeptidase_dim_dom"/>
</dbReference>
<protein>
    <recommendedName>
        <fullName evidence="5">Peptidase M20 dimerisation domain-containing protein</fullName>
    </recommendedName>
</protein>
<keyword evidence="2" id="KW-0479">Metal-binding</keyword>
<dbReference type="InterPro" id="IPR002933">
    <property type="entry name" value="Peptidase_M20"/>
</dbReference>
<dbReference type="STRING" id="1802061.A3A93_03285"/>
<reference evidence="6 7" key="1">
    <citation type="journal article" date="2016" name="Nat. Commun.">
        <title>Thousands of microbial genomes shed light on interconnected biogeochemical processes in an aquifer system.</title>
        <authorList>
            <person name="Anantharaman K."/>
            <person name="Brown C.T."/>
            <person name="Hug L.A."/>
            <person name="Sharon I."/>
            <person name="Castelle C.J."/>
            <person name="Probst A.J."/>
            <person name="Thomas B.C."/>
            <person name="Singh A."/>
            <person name="Wilkins M.J."/>
            <person name="Karaoz U."/>
            <person name="Brodie E.L."/>
            <person name="Williams K.H."/>
            <person name="Hubbard S.S."/>
            <person name="Banfield J.F."/>
        </authorList>
    </citation>
    <scope>NUCLEOTIDE SEQUENCE [LARGE SCALE GENOMIC DNA]</scope>
</reference>
<dbReference type="PANTHER" id="PTHR43808">
    <property type="entry name" value="ACETYLORNITHINE DEACETYLASE"/>
    <property type="match status" value="1"/>
</dbReference>
<proteinExistence type="predicted"/>
<dbReference type="Gene3D" id="3.40.630.10">
    <property type="entry name" value="Zn peptidases"/>
    <property type="match status" value="1"/>
</dbReference>
<dbReference type="Pfam" id="PF01546">
    <property type="entry name" value="Peptidase_M20"/>
    <property type="match status" value="1"/>
</dbReference>
<evidence type="ECO:0000313" key="7">
    <source>
        <dbReference type="Proteomes" id="UP000177141"/>
    </source>
</evidence>
<evidence type="ECO:0000256" key="2">
    <source>
        <dbReference type="ARBA" id="ARBA00022723"/>
    </source>
</evidence>
<dbReference type="Gene3D" id="3.30.70.360">
    <property type="match status" value="1"/>
</dbReference>
<dbReference type="Pfam" id="PF07687">
    <property type="entry name" value="M20_dimer"/>
    <property type="match status" value="1"/>
</dbReference>
<dbReference type="SUPFAM" id="SSF55031">
    <property type="entry name" value="Bacterial exopeptidase dimerisation domain"/>
    <property type="match status" value="1"/>
</dbReference>
<gene>
    <name evidence="6" type="ORF">A3A93_03285</name>
</gene>
<evidence type="ECO:0000256" key="3">
    <source>
        <dbReference type="ARBA" id="ARBA00022801"/>
    </source>
</evidence>
<name>A0A1F7ISN5_9BACT</name>
<dbReference type="InterPro" id="IPR011650">
    <property type="entry name" value="Peptidase_M20_dimer"/>
</dbReference>
<evidence type="ECO:0000256" key="1">
    <source>
        <dbReference type="ARBA" id="ARBA00001947"/>
    </source>
</evidence>
<evidence type="ECO:0000256" key="4">
    <source>
        <dbReference type="ARBA" id="ARBA00022833"/>
    </source>
</evidence>
<dbReference type="PROSITE" id="PS00758">
    <property type="entry name" value="ARGE_DAPE_CPG2_1"/>
    <property type="match status" value="1"/>
</dbReference>
<accession>A0A1F7ISN5</accession>
<dbReference type="Proteomes" id="UP000177141">
    <property type="component" value="Unassembled WGS sequence"/>
</dbReference>
<dbReference type="GO" id="GO:0046872">
    <property type="term" value="F:metal ion binding"/>
    <property type="evidence" value="ECO:0007669"/>
    <property type="project" value="UniProtKB-KW"/>
</dbReference>
<dbReference type="InterPro" id="IPR001261">
    <property type="entry name" value="ArgE/DapE_CS"/>
</dbReference>
<sequence length="376" mass="42159">MEINPLDFIDDHFESIVKEIKTIASISSPPFEEEKKIKYLKEKVARYQFLKNISVDKEGNLSAFLHGKQNKNVLLVAHTDTALKVENNNISIKGNRIYGHGVCDNTSGVVALLTLLQFLEDGHITPAYNLIFLFTVGEEGIGGKRGMKYFLKHNRHITTVINVESHNVGRITTAAIGQFRAKIEVICDKGGHSWRDFGNPNAVCILANLITDLQKSDLFQKGETSYTFSLLDGGQSINVIPTSASVMYEFRSLSMMKFKKIHTLFNTTIRSYKKHYPESIVKIKIIADSLPVALGKNHPLITFTENIHKKLHITSFYKEGNADGDISLNLGIPTVTIGTSKGYNTHSVKEYVEKNSFKKGYAQLFYMITQLPSLPL</sequence>